<comment type="caution">
    <text evidence="1">The sequence shown here is derived from an EMBL/GenBank/DDBJ whole genome shotgun (WGS) entry which is preliminary data.</text>
</comment>
<reference evidence="1 2" key="1">
    <citation type="submission" date="2019-05" db="EMBL/GenBank/DDBJ databases">
        <title>Another draft genome of Portunus trituberculatus and its Hox gene families provides insights of decapod evolution.</title>
        <authorList>
            <person name="Jeong J.-H."/>
            <person name="Song I."/>
            <person name="Kim S."/>
            <person name="Choi T."/>
            <person name="Kim D."/>
            <person name="Ryu S."/>
            <person name="Kim W."/>
        </authorList>
    </citation>
    <scope>NUCLEOTIDE SEQUENCE [LARGE SCALE GENOMIC DNA]</scope>
    <source>
        <tissue evidence="1">Muscle</tissue>
    </source>
</reference>
<dbReference type="AlphaFoldDB" id="A0A5B7CYA3"/>
<organism evidence="1 2">
    <name type="scientific">Portunus trituberculatus</name>
    <name type="common">Swimming crab</name>
    <name type="synonym">Neptunus trituberculatus</name>
    <dbReference type="NCBI Taxonomy" id="210409"/>
    <lineage>
        <taxon>Eukaryota</taxon>
        <taxon>Metazoa</taxon>
        <taxon>Ecdysozoa</taxon>
        <taxon>Arthropoda</taxon>
        <taxon>Crustacea</taxon>
        <taxon>Multicrustacea</taxon>
        <taxon>Malacostraca</taxon>
        <taxon>Eumalacostraca</taxon>
        <taxon>Eucarida</taxon>
        <taxon>Decapoda</taxon>
        <taxon>Pleocyemata</taxon>
        <taxon>Brachyura</taxon>
        <taxon>Eubrachyura</taxon>
        <taxon>Portunoidea</taxon>
        <taxon>Portunidae</taxon>
        <taxon>Portuninae</taxon>
        <taxon>Portunus</taxon>
    </lineage>
</organism>
<dbReference type="Proteomes" id="UP000324222">
    <property type="component" value="Unassembled WGS sequence"/>
</dbReference>
<proteinExistence type="predicted"/>
<evidence type="ECO:0000313" key="2">
    <source>
        <dbReference type="Proteomes" id="UP000324222"/>
    </source>
</evidence>
<accession>A0A5B7CYA3</accession>
<evidence type="ECO:0000313" key="1">
    <source>
        <dbReference type="EMBL" id="MPC14420.1"/>
    </source>
</evidence>
<name>A0A5B7CYA3_PORTR</name>
<protein>
    <submittedName>
        <fullName evidence="1">Uncharacterized protein</fullName>
    </submittedName>
</protein>
<keyword evidence="2" id="KW-1185">Reference proteome</keyword>
<dbReference type="EMBL" id="VSRR010000351">
    <property type="protein sequence ID" value="MPC14420.1"/>
    <property type="molecule type" value="Genomic_DNA"/>
</dbReference>
<sequence>METVRNDYLMHNYNCTIKLYTICEVHFYSKRDSFSSFFSPSKISHKSQETITWKNPRGRQVRCSLHLSFEVDEMLPLTKANNGFSVTVLHLTLVVSMAWLHKNNWEACH</sequence>
<gene>
    <name evidence="1" type="ORF">E2C01_007187</name>
</gene>